<dbReference type="AlphaFoldDB" id="A0AAE9NQ05"/>
<dbReference type="Proteomes" id="UP001059272">
    <property type="component" value="Chromosome"/>
</dbReference>
<dbReference type="Pfam" id="PF02779">
    <property type="entry name" value="Transket_pyr"/>
    <property type="match status" value="1"/>
</dbReference>
<dbReference type="PANTHER" id="PTHR43825">
    <property type="entry name" value="PYRUVATE DEHYDROGENASE E1 COMPONENT"/>
    <property type="match status" value="1"/>
</dbReference>
<comment type="cofactor">
    <cofactor evidence="1">
        <name>thiamine diphosphate</name>
        <dbReference type="ChEBI" id="CHEBI:58937"/>
    </cofactor>
</comment>
<reference evidence="5" key="1">
    <citation type="submission" date="2021-12" db="EMBL/GenBank/DDBJ databases">
        <title>Genome sequence of novel Pectobacterium sp. causing blackleg.</title>
        <authorList>
            <person name="Wang J."/>
        </authorList>
    </citation>
    <scope>NUCLEOTIDE SEQUENCE</scope>
    <source>
        <strain evidence="5">BY21311</strain>
    </source>
</reference>
<feature type="domain" description="Transketolase-like pyrimidine-binding" evidence="4">
    <location>
        <begin position="15"/>
        <end position="179"/>
    </location>
</feature>
<evidence type="ECO:0000256" key="3">
    <source>
        <dbReference type="ARBA" id="ARBA00023052"/>
    </source>
</evidence>
<evidence type="ECO:0000256" key="1">
    <source>
        <dbReference type="ARBA" id="ARBA00001964"/>
    </source>
</evidence>
<sequence>MLVIKPASIRSWSMLGSRGTFGLTLLELAQQYANIVALSADLGKSSGLDRFSTAYPDRFFNAGIAEQNMVGMAAGLAAGGYVPFVTSFANFLTMRAGEQVRHNLGYMNENVKLVGLASGLATGMFGATHHGIEDIAATRAISNITILSPADCTETAKMTEAALKHCGPVYLRLTGNMRAPIVYKDDYELEIGRAISLREGEDVCIVATGSMVFYALEAAKLLAESNIDCAVIDMHTIKPLDTIILDRQLDKRLIVTIEEHSVLGGLGSSVAEHLAAKWQKPPQLILGIPQGYPDAGDYSYLLEQCGLTANGIAHSIQSYMDSRSHVS</sequence>
<evidence type="ECO:0000259" key="4">
    <source>
        <dbReference type="SMART" id="SM00861"/>
    </source>
</evidence>
<evidence type="ECO:0000313" key="5">
    <source>
        <dbReference type="EMBL" id="UVO06853.1"/>
    </source>
</evidence>
<dbReference type="SUPFAM" id="SSF52922">
    <property type="entry name" value="TK C-terminal domain-like"/>
    <property type="match status" value="1"/>
</dbReference>
<name>A0AAE9NQ05_9GAMM</name>
<dbReference type="Pfam" id="PF02780">
    <property type="entry name" value="Transketolase_C"/>
    <property type="match status" value="1"/>
</dbReference>
<dbReference type="Gene3D" id="3.40.50.920">
    <property type="match status" value="1"/>
</dbReference>
<dbReference type="InterPro" id="IPR051157">
    <property type="entry name" value="PDH/Transketolase"/>
</dbReference>
<dbReference type="InterPro" id="IPR029061">
    <property type="entry name" value="THDP-binding"/>
</dbReference>
<evidence type="ECO:0000256" key="2">
    <source>
        <dbReference type="ARBA" id="ARBA00007131"/>
    </source>
</evidence>
<dbReference type="InterPro" id="IPR005475">
    <property type="entry name" value="Transketolase-like_Pyr-bd"/>
</dbReference>
<dbReference type="InterPro" id="IPR033248">
    <property type="entry name" value="Transketolase_C"/>
</dbReference>
<dbReference type="RefSeq" id="WP_258882534.1">
    <property type="nucleotide sequence ID" value="NZ_CP090065.1"/>
</dbReference>
<protein>
    <submittedName>
        <fullName evidence="5">Transketolase</fullName>
    </submittedName>
</protein>
<organism evidence="5 6">
    <name type="scientific">Pectobacterium polonicum</name>
    <dbReference type="NCBI Taxonomy" id="2485124"/>
    <lineage>
        <taxon>Bacteria</taxon>
        <taxon>Pseudomonadati</taxon>
        <taxon>Pseudomonadota</taxon>
        <taxon>Gammaproteobacteria</taxon>
        <taxon>Enterobacterales</taxon>
        <taxon>Pectobacteriaceae</taxon>
        <taxon>Pectobacterium</taxon>
    </lineage>
</organism>
<accession>A0AAE9NQ05</accession>
<dbReference type="SMART" id="SM00861">
    <property type="entry name" value="Transket_pyr"/>
    <property type="match status" value="1"/>
</dbReference>
<comment type="similarity">
    <text evidence="2">Belongs to the transketolase family.</text>
</comment>
<dbReference type="Gene3D" id="3.40.50.970">
    <property type="match status" value="1"/>
</dbReference>
<proteinExistence type="inferred from homology"/>
<dbReference type="FunFam" id="3.40.50.970:FF:000129">
    <property type="entry name" value="Transketolase"/>
    <property type="match status" value="1"/>
</dbReference>
<dbReference type="KEGG" id="ppoo:LW347_13085"/>
<dbReference type="SUPFAM" id="SSF52518">
    <property type="entry name" value="Thiamin diphosphate-binding fold (THDP-binding)"/>
    <property type="match status" value="1"/>
</dbReference>
<dbReference type="EMBL" id="CP090065">
    <property type="protein sequence ID" value="UVO06853.1"/>
    <property type="molecule type" value="Genomic_DNA"/>
</dbReference>
<dbReference type="CDD" id="cd07033">
    <property type="entry name" value="TPP_PYR_DXS_TK_like"/>
    <property type="match status" value="1"/>
</dbReference>
<keyword evidence="3" id="KW-0786">Thiamine pyrophosphate</keyword>
<dbReference type="PANTHER" id="PTHR43825:SF1">
    <property type="entry name" value="TRANSKETOLASE-LIKE PYRIMIDINE-BINDING DOMAIN-CONTAINING PROTEIN"/>
    <property type="match status" value="1"/>
</dbReference>
<evidence type="ECO:0000313" key="6">
    <source>
        <dbReference type="Proteomes" id="UP001059272"/>
    </source>
</evidence>
<gene>
    <name evidence="5" type="ORF">LW347_13085</name>
</gene>
<dbReference type="InterPro" id="IPR009014">
    <property type="entry name" value="Transketo_C/PFOR_II"/>
</dbReference>